<dbReference type="Gene3D" id="3.40.630.10">
    <property type="entry name" value="Zn peptidases"/>
    <property type="match status" value="1"/>
</dbReference>
<dbReference type="EMBL" id="QJKK01000003">
    <property type="protein sequence ID" value="RAL25679.1"/>
    <property type="molecule type" value="Genomic_DNA"/>
</dbReference>
<evidence type="ECO:0000313" key="4">
    <source>
        <dbReference type="EMBL" id="RAL25679.1"/>
    </source>
</evidence>
<accession>A0A364K5U3</accession>
<feature type="binding site" evidence="2">
    <location>
        <position position="99"/>
    </location>
    <ligand>
        <name>Mn(2+)</name>
        <dbReference type="ChEBI" id="CHEBI:29035"/>
        <label>2</label>
    </ligand>
</feature>
<feature type="binding site" evidence="2">
    <location>
        <position position="160"/>
    </location>
    <ligand>
        <name>Mn(2+)</name>
        <dbReference type="ChEBI" id="CHEBI:29035"/>
        <label>2</label>
    </ligand>
</feature>
<keyword evidence="2" id="KW-0464">Manganese</keyword>
<dbReference type="GO" id="GO:0046872">
    <property type="term" value="F:metal ion binding"/>
    <property type="evidence" value="ECO:0007669"/>
    <property type="project" value="UniProtKB-KW"/>
</dbReference>
<dbReference type="GO" id="GO:0050118">
    <property type="term" value="F:N-acetyldiaminopimelate deacetylase activity"/>
    <property type="evidence" value="ECO:0007669"/>
    <property type="project" value="UniProtKB-ARBA"/>
</dbReference>
<dbReference type="RefSeq" id="WP_113658293.1">
    <property type="nucleotide sequence ID" value="NZ_KZ845665.1"/>
</dbReference>
<comment type="cofactor">
    <cofactor evidence="2">
        <name>Mn(2+)</name>
        <dbReference type="ChEBI" id="CHEBI:29035"/>
    </cofactor>
    <text evidence="2">The Mn(2+) ion enhances activity.</text>
</comment>
<keyword evidence="2" id="KW-0479">Metal-binding</keyword>
<dbReference type="PANTHER" id="PTHR11014:SF63">
    <property type="entry name" value="METALLOPEPTIDASE, PUTATIVE (AFU_ORTHOLOGUE AFUA_6G09600)-RELATED"/>
    <property type="match status" value="1"/>
</dbReference>
<dbReference type="Pfam" id="PF07687">
    <property type="entry name" value="M20_dimer"/>
    <property type="match status" value="1"/>
</dbReference>
<dbReference type="OrthoDB" id="9776731at2"/>
<proteinExistence type="predicted"/>
<dbReference type="InterPro" id="IPR002933">
    <property type="entry name" value="Peptidase_M20"/>
</dbReference>
<evidence type="ECO:0000313" key="5">
    <source>
        <dbReference type="Proteomes" id="UP000251213"/>
    </source>
</evidence>
<feature type="domain" description="Peptidase M20 dimerisation" evidence="3">
    <location>
        <begin position="183"/>
        <end position="277"/>
    </location>
</feature>
<dbReference type="SUPFAM" id="SSF55031">
    <property type="entry name" value="Bacterial exopeptidase dimerisation domain"/>
    <property type="match status" value="1"/>
</dbReference>
<dbReference type="Proteomes" id="UP000251213">
    <property type="component" value="Unassembled WGS sequence"/>
</dbReference>
<comment type="caution">
    <text evidence="4">The sequence shown here is derived from an EMBL/GenBank/DDBJ whole genome shotgun (WGS) entry which is preliminary data.</text>
</comment>
<organism evidence="4 5">
    <name type="scientific">Thermoflavimicrobium daqui</name>
    <dbReference type="NCBI Taxonomy" id="2137476"/>
    <lineage>
        <taxon>Bacteria</taxon>
        <taxon>Bacillati</taxon>
        <taxon>Bacillota</taxon>
        <taxon>Bacilli</taxon>
        <taxon>Bacillales</taxon>
        <taxon>Thermoactinomycetaceae</taxon>
        <taxon>Thermoflavimicrobium</taxon>
    </lineage>
</organism>
<dbReference type="PIRSF" id="PIRSF005962">
    <property type="entry name" value="Pept_M20D_amidohydro"/>
    <property type="match status" value="1"/>
</dbReference>
<reference evidence="4 5" key="1">
    <citation type="submission" date="2018-06" db="EMBL/GenBank/DDBJ databases">
        <title>Thermoflavimicrobium daqus sp. nov., a thermophilic microbe isolated from Moutai-flavour Daqu.</title>
        <authorList>
            <person name="Wang X."/>
            <person name="Zhou H."/>
        </authorList>
    </citation>
    <scope>NUCLEOTIDE SEQUENCE [LARGE SCALE GENOMIC DNA]</scope>
    <source>
        <strain evidence="4 5">FBKL4.011</strain>
    </source>
</reference>
<feature type="binding site" evidence="2">
    <location>
        <position position="359"/>
    </location>
    <ligand>
        <name>Mn(2+)</name>
        <dbReference type="ChEBI" id="CHEBI:29035"/>
        <label>2</label>
    </ligand>
</feature>
<dbReference type="PANTHER" id="PTHR11014">
    <property type="entry name" value="PEPTIDASE M20 FAMILY MEMBER"/>
    <property type="match status" value="1"/>
</dbReference>
<dbReference type="NCBIfam" id="TIGR01891">
    <property type="entry name" value="amidohydrolases"/>
    <property type="match status" value="1"/>
</dbReference>
<feature type="binding site" evidence="2">
    <location>
        <position position="135"/>
    </location>
    <ligand>
        <name>Mn(2+)</name>
        <dbReference type="ChEBI" id="CHEBI:29035"/>
        <label>2</label>
    </ligand>
</feature>
<protein>
    <submittedName>
        <fullName evidence="4">Amidohydrolase</fullName>
    </submittedName>
</protein>
<feature type="binding site" evidence="2">
    <location>
        <position position="101"/>
    </location>
    <ligand>
        <name>Mn(2+)</name>
        <dbReference type="ChEBI" id="CHEBI:29035"/>
        <label>2</label>
    </ligand>
</feature>
<gene>
    <name evidence="4" type="ORF">DL897_06265</name>
</gene>
<keyword evidence="5" id="KW-1185">Reference proteome</keyword>
<dbReference type="FunFam" id="3.30.70.360:FF:000001">
    <property type="entry name" value="N-acetyldiaminopimelate deacetylase"/>
    <property type="match status" value="1"/>
</dbReference>
<dbReference type="InterPro" id="IPR017439">
    <property type="entry name" value="Amidohydrolase"/>
</dbReference>
<evidence type="ECO:0000259" key="3">
    <source>
        <dbReference type="Pfam" id="PF07687"/>
    </source>
</evidence>
<evidence type="ECO:0000256" key="2">
    <source>
        <dbReference type="PIRSR" id="PIRSR005962-1"/>
    </source>
</evidence>
<dbReference type="SUPFAM" id="SSF53187">
    <property type="entry name" value="Zn-dependent exopeptidases"/>
    <property type="match status" value="1"/>
</dbReference>
<evidence type="ECO:0000256" key="1">
    <source>
        <dbReference type="ARBA" id="ARBA00022801"/>
    </source>
</evidence>
<dbReference type="Pfam" id="PF01546">
    <property type="entry name" value="Peptidase_M20"/>
    <property type="match status" value="1"/>
</dbReference>
<sequence>MRKKIEQLFPKMVQWRRYFHQYPELSYQEKNTSTYIATFLKELNLEVHTGIGGYGVTGLLRGKEAGPVVALRADIDALPIQDEKKCEYRSQVPGIMHACGHDGHMATLMGAATILAEEVDRLKGQVLFIFQPAEEKPPGGAIQMIREGVLESVDVIYGMHLWTPFPLGMIGTRPDEIMSASDEFNITIRGRGGHGGIPHTAIDTVVIASHLVVNLQTIVSRQIDPLQAGVITVGMIKGGSTFNVIADTCTLTGTVRTFKPEIRKMLVERIEEVVKNTCQMYGADYQFEYVYGYPSVINHGDEAKRVMKVAKMIVNEQQVQTISPLMPGEDFAYYLQERPGAFYFVGAGNAEKQITYPHHHPLFDIDERAMKIGAELFVNLVWDYIDQYAGSRRDERNKLGNL</sequence>
<dbReference type="GO" id="GO:0019877">
    <property type="term" value="P:diaminopimelate biosynthetic process"/>
    <property type="evidence" value="ECO:0007669"/>
    <property type="project" value="UniProtKB-ARBA"/>
</dbReference>
<keyword evidence="1 4" id="KW-0378">Hydrolase</keyword>
<dbReference type="Gene3D" id="3.30.70.360">
    <property type="match status" value="1"/>
</dbReference>
<dbReference type="InterPro" id="IPR011650">
    <property type="entry name" value="Peptidase_M20_dimer"/>
</dbReference>
<dbReference type="InterPro" id="IPR036264">
    <property type="entry name" value="Bact_exopeptidase_dim_dom"/>
</dbReference>
<reference evidence="4 5" key="2">
    <citation type="submission" date="2018-06" db="EMBL/GenBank/DDBJ databases">
        <authorList>
            <person name="Zhirakovskaya E."/>
        </authorList>
    </citation>
    <scope>NUCLEOTIDE SEQUENCE [LARGE SCALE GENOMIC DNA]</scope>
    <source>
        <strain evidence="4 5">FBKL4.011</strain>
    </source>
</reference>
<dbReference type="AlphaFoldDB" id="A0A364K5U3"/>
<name>A0A364K5U3_9BACL</name>